<dbReference type="Pfam" id="PF13511">
    <property type="entry name" value="DUF4124"/>
    <property type="match status" value="1"/>
</dbReference>
<comment type="caution">
    <text evidence="4">The sequence shown here is derived from an EMBL/GenBank/DDBJ whole genome shotgun (WGS) entry which is preliminary data.</text>
</comment>
<dbReference type="Proteomes" id="UP000583752">
    <property type="component" value="Unassembled WGS sequence"/>
</dbReference>
<gene>
    <name evidence="4" type="ORF">HHL21_09445</name>
</gene>
<dbReference type="CDD" id="cd02976">
    <property type="entry name" value="NrdH"/>
    <property type="match status" value="1"/>
</dbReference>
<dbReference type="Gene3D" id="3.40.30.10">
    <property type="entry name" value="Glutaredoxin"/>
    <property type="match status" value="1"/>
</dbReference>
<evidence type="ECO:0000259" key="3">
    <source>
        <dbReference type="PROSITE" id="PS50404"/>
    </source>
</evidence>
<accession>A0A848HJT7</accession>
<dbReference type="InterPro" id="IPR004045">
    <property type="entry name" value="Glutathione_S-Trfase_N"/>
</dbReference>
<dbReference type="InterPro" id="IPR025392">
    <property type="entry name" value="DUF4124"/>
</dbReference>
<dbReference type="PROSITE" id="PS50404">
    <property type="entry name" value="GST_NTER"/>
    <property type="match status" value="1"/>
</dbReference>
<name>A0A848HJT7_9BURK</name>
<dbReference type="Pfam" id="PF00462">
    <property type="entry name" value="Glutaredoxin"/>
    <property type="match status" value="1"/>
</dbReference>
<feature type="chain" id="PRO_5032697137" evidence="2">
    <location>
        <begin position="20"/>
        <end position="212"/>
    </location>
</feature>
<keyword evidence="1" id="KW-0175">Coiled coil</keyword>
<keyword evidence="5" id="KW-1185">Reference proteome</keyword>
<reference evidence="4 5" key="1">
    <citation type="submission" date="2020-04" db="EMBL/GenBank/DDBJ databases">
        <title>Massilia sp. RP-1-19 isolated from soil.</title>
        <authorList>
            <person name="Dahal R.H."/>
        </authorList>
    </citation>
    <scope>NUCLEOTIDE SEQUENCE [LARGE SCALE GENOMIC DNA]</scope>
    <source>
        <strain evidence="4 5">RP-1-19</strain>
    </source>
</reference>
<sequence length="212" mass="22185">MIPAAVGVALLLLGAAASAQVYKWVDAKGVTHYSDTPPASKQAEVKAYAGADAVLVPLPYELARVARSAPVTLYTTPKCQGCDAGRALLKARGIPFSEKTVTTASDQDKLKEAGSDGQLPLLLVGRNKLLGFQSDAWDSALTNAAYPARSMLPSRYRHPDAVAAAPVAKGPSPEILEREAARVAEAEAAAAAARETAAREKKKSNTAPAFQF</sequence>
<dbReference type="AlphaFoldDB" id="A0A848HJT7"/>
<protein>
    <submittedName>
        <fullName evidence="4">Glutaredoxin family protein</fullName>
    </submittedName>
</protein>
<organism evidence="4 5">
    <name type="scientific">Massilia polaris</name>
    <dbReference type="NCBI Taxonomy" id="2728846"/>
    <lineage>
        <taxon>Bacteria</taxon>
        <taxon>Pseudomonadati</taxon>
        <taxon>Pseudomonadota</taxon>
        <taxon>Betaproteobacteria</taxon>
        <taxon>Burkholderiales</taxon>
        <taxon>Oxalobacteraceae</taxon>
        <taxon>Telluria group</taxon>
        <taxon>Massilia</taxon>
    </lineage>
</organism>
<dbReference type="InterPro" id="IPR036249">
    <property type="entry name" value="Thioredoxin-like_sf"/>
</dbReference>
<proteinExistence type="predicted"/>
<feature type="coiled-coil region" evidence="1">
    <location>
        <begin position="176"/>
        <end position="203"/>
    </location>
</feature>
<keyword evidence="2" id="KW-0732">Signal</keyword>
<evidence type="ECO:0000256" key="1">
    <source>
        <dbReference type="SAM" id="Coils"/>
    </source>
</evidence>
<evidence type="ECO:0000313" key="4">
    <source>
        <dbReference type="EMBL" id="NML61297.1"/>
    </source>
</evidence>
<dbReference type="SUPFAM" id="SSF52833">
    <property type="entry name" value="Thioredoxin-like"/>
    <property type="match status" value="1"/>
</dbReference>
<dbReference type="PROSITE" id="PS51354">
    <property type="entry name" value="GLUTAREDOXIN_2"/>
    <property type="match status" value="1"/>
</dbReference>
<feature type="domain" description="GST N-terminal" evidence="3">
    <location>
        <begin position="69"/>
        <end position="149"/>
    </location>
</feature>
<feature type="signal peptide" evidence="2">
    <location>
        <begin position="1"/>
        <end position="19"/>
    </location>
</feature>
<evidence type="ECO:0000313" key="5">
    <source>
        <dbReference type="Proteomes" id="UP000583752"/>
    </source>
</evidence>
<dbReference type="InterPro" id="IPR002109">
    <property type="entry name" value="Glutaredoxin"/>
</dbReference>
<dbReference type="EMBL" id="JABBGG010000004">
    <property type="protein sequence ID" value="NML61297.1"/>
    <property type="molecule type" value="Genomic_DNA"/>
</dbReference>
<evidence type="ECO:0000256" key="2">
    <source>
        <dbReference type="SAM" id="SignalP"/>
    </source>
</evidence>